<feature type="region of interest" description="Disordered" evidence="15">
    <location>
        <begin position="82"/>
        <end position="110"/>
    </location>
</feature>
<evidence type="ECO:0000256" key="7">
    <source>
        <dbReference type="ARBA" id="ARBA00022692"/>
    </source>
</evidence>
<evidence type="ECO:0000313" key="18">
    <source>
        <dbReference type="Proteomes" id="UP000822688"/>
    </source>
</evidence>
<dbReference type="GO" id="GO:0098803">
    <property type="term" value="C:respiratory chain complex"/>
    <property type="evidence" value="ECO:0007669"/>
    <property type="project" value="UniProtKB-UniRule"/>
</dbReference>
<comment type="subcellular location">
    <subcellularLocation>
        <location evidence="2">Mitochondrion inner membrane</location>
        <topology evidence="2">Multi-pass membrane protein</topology>
    </subcellularLocation>
</comment>
<gene>
    <name evidence="17" type="ORF">KC19_11G141500</name>
</gene>
<evidence type="ECO:0000256" key="4">
    <source>
        <dbReference type="ARBA" id="ARBA00011748"/>
    </source>
</evidence>
<evidence type="ECO:0000256" key="15">
    <source>
        <dbReference type="SAM" id="MobiDB-lite"/>
    </source>
</evidence>
<evidence type="ECO:0000256" key="13">
    <source>
        <dbReference type="ARBA" id="ARBA00023136"/>
    </source>
</evidence>
<evidence type="ECO:0000256" key="8">
    <source>
        <dbReference type="ARBA" id="ARBA00022723"/>
    </source>
</evidence>
<organism evidence="17 18">
    <name type="scientific">Ceratodon purpureus</name>
    <name type="common">Fire moss</name>
    <name type="synonym">Dicranum purpureum</name>
    <dbReference type="NCBI Taxonomy" id="3225"/>
    <lineage>
        <taxon>Eukaryota</taxon>
        <taxon>Viridiplantae</taxon>
        <taxon>Streptophyta</taxon>
        <taxon>Embryophyta</taxon>
        <taxon>Bryophyta</taxon>
        <taxon>Bryophytina</taxon>
        <taxon>Bryopsida</taxon>
        <taxon>Dicranidae</taxon>
        <taxon>Pseudoditrichales</taxon>
        <taxon>Ditrichaceae</taxon>
        <taxon>Ceratodon</taxon>
    </lineage>
</organism>
<dbReference type="AlphaFoldDB" id="A0A8T0GDT5"/>
<evidence type="ECO:0000256" key="3">
    <source>
        <dbReference type="ARBA" id="ARBA00008388"/>
    </source>
</evidence>
<evidence type="ECO:0000256" key="12">
    <source>
        <dbReference type="ARBA" id="ARBA00023004"/>
    </source>
</evidence>
<sequence length="365" mass="41705">MRGRVGSLLVREAMRQATRYGGQRAFSSQRMNIHHANSVLVKTAVDLVNCNLLAPSLSLSSGRFADETRAWSPFVHQMSTAAAEKKSEEEMSTTPSPVTENMKKETTVGSENRTEISNYWGVAPKVHVKEDRTPWKWPCFTLHETYYADVKIDLEKHHPRKSISDSIAYWGVKSMRIRADLFFQKRYTHRVMMLQTIAAVPGMVGGMLLHCKSLRRFETSGGWIKALLEEAENERMHLMTWMEVAQPKWWERALVFAVGTFFNAYFLLYLASPRLAHRVTGYLEEEVVWSDTQFLKEIDAGRIPNGPGPAIAIDYWRLPKNATLRDVVEVVRADEAHHRDVNHFAADIHEGGKELREAHAPIGYH</sequence>
<dbReference type="EMBL" id="CM026432">
    <property type="protein sequence ID" value="KAG0557576.1"/>
    <property type="molecule type" value="Genomic_DNA"/>
</dbReference>
<evidence type="ECO:0000256" key="16">
    <source>
        <dbReference type="SAM" id="Phobius"/>
    </source>
</evidence>
<dbReference type="GO" id="GO:0010230">
    <property type="term" value="P:alternative respiration"/>
    <property type="evidence" value="ECO:0007669"/>
    <property type="project" value="TreeGrafter"/>
</dbReference>
<keyword evidence="12 14" id="KW-0408">Iron</keyword>
<reference evidence="17 18" key="1">
    <citation type="submission" date="2020-06" db="EMBL/GenBank/DDBJ databases">
        <title>WGS assembly of Ceratodon purpureus strain R40.</title>
        <authorList>
            <person name="Carey S.B."/>
            <person name="Jenkins J."/>
            <person name="Shu S."/>
            <person name="Lovell J.T."/>
            <person name="Sreedasyam A."/>
            <person name="Maumus F."/>
            <person name="Tiley G.P."/>
            <person name="Fernandez-Pozo N."/>
            <person name="Barry K."/>
            <person name="Chen C."/>
            <person name="Wang M."/>
            <person name="Lipzen A."/>
            <person name="Daum C."/>
            <person name="Saski C.A."/>
            <person name="Payton A.C."/>
            <person name="Mcbreen J.C."/>
            <person name="Conrad R.E."/>
            <person name="Kollar L.M."/>
            <person name="Olsson S."/>
            <person name="Huttunen S."/>
            <person name="Landis J.B."/>
            <person name="Wickett N.J."/>
            <person name="Johnson M.G."/>
            <person name="Rensing S.A."/>
            <person name="Grimwood J."/>
            <person name="Schmutz J."/>
            <person name="Mcdaniel S.F."/>
        </authorList>
    </citation>
    <scope>NUCLEOTIDE SEQUENCE [LARGE SCALE GENOMIC DNA]</scope>
    <source>
        <strain evidence="17 18">R40</strain>
    </source>
</reference>
<dbReference type="Pfam" id="PF01786">
    <property type="entry name" value="AOX"/>
    <property type="match status" value="1"/>
</dbReference>
<dbReference type="PANTHER" id="PTHR31803">
    <property type="entry name" value="ALTERNATIVE OXIDASE"/>
    <property type="match status" value="1"/>
</dbReference>
<evidence type="ECO:0000313" key="17">
    <source>
        <dbReference type="EMBL" id="KAG0557576.1"/>
    </source>
</evidence>
<keyword evidence="5" id="KW-0813">Transport</keyword>
<name>A0A8T0GDT5_CERPU</name>
<evidence type="ECO:0000256" key="6">
    <source>
        <dbReference type="ARBA" id="ARBA00022660"/>
    </source>
</evidence>
<dbReference type="Proteomes" id="UP000822688">
    <property type="component" value="Chromosome 11"/>
</dbReference>
<evidence type="ECO:0000256" key="2">
    <source>
        <dbReference type="ARBA" id="ARBA00004448"/>
    </source>
</evidence>
<dbReference type="GO" id="GO:0102721">
    <property type="term" value="F:ubiquinol:oxygen oxidoreductase activity"/>
    <property type="evidence" value="ECO:0007669"/>
    <property type="project" value="UniProtKB-EC"/>
</dbReference>
<dbReference type="CDD" id="cd01053">
    <property type="entry name" value="AOX"/>
    <property type="match status" value="1"/>
</dbReference>
<keyword evidence="13 14" id="KW-0472">Membrane</keyword>
<keyword evidence="6 14" id="KW-0679">Respiratory chain</keyword>
<dbReference type="EC" id="1.10.3.11" evidence="14"/>
<keyword evidence="18" id="KW-1185">Reference proteome</keyword>
<dbReference type="GO" id="GO:0005743">
    <property type="term" value="C:mitochondrial inner membrane"/>
    <property type="evidence" value="ECO:0007669"/>
    <property type="project" value="UniProtKB-SubCell"/>
</dbReference>
<dbReference type="GO" id="GO:0046872">
    <property type="term" value="F:metal ion binding"/>
    <property type="evidence" value="ECO:0007669"/>
    <property type="project" value="UniProtKB-UniRule"/>
</dbReference>
<evidence type="ECO:0000256" key="11">
    <source>
        <dbReference type="ARBA" id="ARBA00023002"/>
    </source>
</evidence>
<evidence type="ECO:0000256" key="9">
    <source>
        <dbReference type="ARBA" id="ARBA00022982"/>
    </source>
</evidence>
<feature type="transmembrane region" description="Helical" evidence="16">
    <location>
        <begin position="191"/>
        <end position="209"/>
    </location>
</feature>
<accession>A0A8T0GDT5</accession>
<comment type="caution">
    <text evidence="17">The sequence shown here is derived from an EMBL/GenBank/DDBJ whole genome shotgun (WGS) entry which is preliminary data.</text>
</comment>
<keyword evidence="9 14" id="KW-0249">Electron transport</keyword>
<feature type="transmembrane region" description="Helical" evidence="16">
    <location>
        <begin position="249"/>
        <end position="270"/>
    </location>
</feature>
<evidence type="ECO:0000256" key="14">
    <source>
        <dbReference type="RuleBase" id="RU003779"/>
    </source>
</evidence>
<dbReference type="GO" id="GO:0106292">
    <property type="term" value="F:superoxide-generating NADPH oxidase activity"/>
    <property type="evidence" value="ECO:0007669"/>
    <property type="project" value="UniProtKB-ARBA"/>
</dbReference>
<comment type="cofactor">
    <cofactor evidence="14">
        <name>Fe cation</name>
        <dbReference type="ChEBI" id="CHEBI:24875"/>
    </cofactor>
    <text evidence="14">Binds 2 iron ions per subunit.</text>
</comment>
<keyword evidence="11 14" id="KW-0560">Oxidoreductase</keyword>
<comment type="similarity">
    <text evidence="3 14">Belongs to the alternative oxidase family.</text>
</comment>
<evidence type="ECO:0000256" key="1">
    <source>
        <dbReference type="ARBA" id="ARBA00001192"/>
    </source>
</evidence>
<dbReference type="Gene3D" id="1.20.1260.140">
    <property type="entry name" value="Alternative oxidase"/>
    <property type="match status" value="1"/>
</dbReference>
<comment type="subunit">
    <text evidence="4">Homodimer; disulfide-linked.</text>
</comment>
<evidence type="ECO:0000256" key="10">
    <source>
        <dbReference type="ARBA" id="ARBA00022989"/>
    </source>
</evidence>
<dbReference type="InterPro" id="IPR038659">
    <property type="entry name" value="AOX_sf"/>
</dbReference>
<dbReference type="GO" id="GO:0009916">
    <property type="term" value="F:alternative oxidase activity"/>
    <property type="evidence" value="ECO:0007669"/>
    <property type="project" value="UniProtKB-UniRule"/>
</dbReference>
<keyword evidence="7 14" id="KW-0812">Transmembrane</keyword>
<keyword evidence="8 14" id="KW-0479">Metal-binding</keyword>
<proteinExistence type="inferred from homology"/>
<dbReference type="PANTHER" id="PTHR31803:SF3">
    <property type="entry name" value="ALTERNATIVE OXIDASE"/>
    <property type="match status" value="1"/>
</dbReference>
<evidence type="ECO:0000256" key="5">
    <source>
        <dbReference type="ARBA" id="ARBA00022448"/>
    </source>
</evidence>
<dbReference type="InterPro" id="IPR002680">
    <property type="entry name" value="AOX"/>
</dbReference>
<protein>
    <recommendedName>
        <fullName evidence="14">Ubiquinol oxidase</fullName>
        <ecNumber evidence="14">1.10.3.11</ecNumber>
    </recommendedName>
</protein>
<comment type="catalytic activity">
    <reaction evidence="1 14">
        <text>2 a ubiquinol + O2 = 2 a ubiquinone + 2 H2O</text>
        <dbReference type="Rhea" id="RHEA:30255"/>
        <dbReference type="Rhea" id="RHEA-COMP:9565"/>
        <dbReference type="Rhea" id="RHEA-COMP:9566"/>
        <dbReference type="ChEBI" id="CHEBI:15377"/>
        <dbReference type="ChEBI" id="CHEBI:15379"/>
        <dbReference type="ChEBI" id="CHEBI:16389"/>
        <dbReference type="ChEBI" id="CHEBI:17976"/>
        <dbReference type="EC" id="1.10.3.11"/>
    </reaction>
</comment>
<keyword evidence="10 16" id="KW-1133">Transmembrane helix</keyword>